<organism evidence="1 2">
    <name type="scientific">Burkholderia singularis</name>
    <dbReference type="NCBI Taxonomy" id="1503053"/>
    <lineage>
        <taxon>Bacteria</taxon>
        <taxon>Pseudomonadati</taxon>
        <taxon>Pseudomonadota</taxon>
        <taxon>Betaproteobacteria</taxon>
        <taxon>Burkholderiales</taxon>
        <taxon>Burkholderiaceae</taxon>
        <taxon>Burkholderia</taxon>
        <taxon>pseudomallei group</taxon>
    </lineage>
</organism>
<evidence type="ECO:0000313" key="1">
    <source>
        <dbReference type="EMBL" id="SMG01885.1"/>
    </source>
</evidence>
<dbReference type="AlphaFoldDB" id="A0A238H9W7"/>
<reference evidence="1 2" key="1">
    <citation type="submission" date="2017-04" db="EMBL/GenBank/DDBJ databases">
        <authorList>
            <person name="Afonso C.L."/>
            <person name="Miller P.J."/>
            <person name="Scott M.A."/>
            <person name="Spackman E."/>
            <person name="Goraichik I."/>
            <person name="Dimitrov K.M."/>
            <person name="Suarez D.L."/>
            <person name="Swayne D.E."/>
        </authorList>
    </citation>
    <scope>NUCLEOTIDE SEQUENCE [LARGE SCALE GENOMIC DNA]</scope>
    <source>
        <strain evidence="1">LMG 28154</strain>
    </source>
</reference>
<dbReference type="EMBL" id="FXAN01000083">
    <property type="protein sequence ID" value="SMG01885.1"/>
    <property type="molecule type" value="Genomic_DNA"/>
</dbReference>
<dbReference type="Proteomes" id="UP000198460">
    <property type="component" value="Unassembled WGS sequence"/>
</dbReference>
<name>A0A238H9W7_9BURK</name>
<evidence type="ECO:0000313" key="2">
    <source>
        <dbReference type="Proteomes" id="UP000198460"/>
    </source>
</evidence>
<proteinExistence type="predicted"/>
<protein>
    <submittedName>
        <fullName evidence="1">Uncharacterized protein</fullName>
    </submittedName>
</protein>
<gene>
    <name evidence="1" type="ORF">BSIN_0785</name>
</gene>
<sequence length="88" mass="10194">MAPSARRRTRRPIAAGMVDRPATMPARRHVIVREARRSGRTRCKADMKRPPRLLRSPRLQRAVSSSPSTEFVSGRRMAVRRRLTWQAF</sequence>
<accession>A0A238H9W7</accession>